<dbReference type="KEGG" id="aal:EP13_00395"/>
<dbReference type="RefSeq" id="WP_044055458.1">
    <property type="nucleotide sequence ID" value="NZ_CBCSKJ010000005.1"/>
</dbReference>
<organism evidence="1 2">
    <name type="scientific">Alteromonas australica</name>
    <dbReference type="NCBI Taxonomy" id="589873"/>
    <lineage>
        <taxon>Bacteria</taxon>
        <taxon>Pseudomonadati</taxon>
        <taxon>Pseudomonadota</taxon>
        <taxon>Gammaproteobacteria</taxon>
        <taxon>Alteromonadales</taxon>
        <taxon>Alteromonadaceae</taxon>
        <taxon>Alteromonas/Salinimonas group</taxon>
        <taxon>Alteromonas</taxon>
    </lineage>
</organism>
<accession>A0A075NUU5</accession>
<dbReference type="eggNOG" id="COG0433">
    <property type="taxonomic scope" value="Bacteria"/>
</dbReference>
<gene>
    <name evidence="1" type="ORF">EP13_00395</name>
</gene>
<name>A0A075NUU5_9ALTE</name>
<evidence type="ECO:0000313" key="1">
    <source>
        <dbReference type="EMBL" id="AIF97271.1"/>
    </source>
</evidence>
<evidence type="ECO:0000313" key="2">
    <source>
        <dbReference type="Proteomes" id="UP000056090"/>
    </source>
</evidence>
<dbReference type="InterPro" id="IPR017647">
    <property type="entry name" value="Dnd_assoc_3"/>
</dbReference>
<dbReference type="EMBL" id="CP008849">
    <property type="protein sequence ID" value="AIF97271.1"/>
    <property type="molecule type" value="Genomic_DNA"/>
</dbReference>
<sequence length="528" mass="59938">MRFVDVLNVLSKSSPYAVSTERKDAISAELDAVKKYLYIETEIQKNFENHLKTLSTTAKKIIFLCGSSGDGKSEILTQYASKFSHKATFHLDATHSFEPDESAISTLDKVFADYQRSEKALVVGINVGMMGNYVEEGSDENVCDAIANYLDSKESTSEYVFLNFEDYPKFNLTSTGHSSDFVKAILQRITKYEDNIVRQYFDKERASHDGNKLLCTNYQLLSIPQVQDRIVDVLFKARLIKDQFLTARTLLDFVHTLLSPEGYLFDNMFNASDNEISSKIVDFDPADVRTENVDKFLLSTSLGLYDKRFEEFTSYLSSELGIRQSKNSHSYLRLFYLLGEAEIANNYHKDFLEDFDEPLLDKYAKVWNLHTHFVGGKEEKKELKSFYKETIFAAIHTYINRNAKSIAKGKFLISSHNGYQIMTEVDMEPDFTAIQHAPPTSTSSFVANISIEGKSVSMPVNINLLNMMNRIIGGYRPNKHDKNTIVILDDFADHIAAIASSKDKLTIVKDGLTMSLRYDDDEIEVSGV</sequence>
<evidence type="ECO:0008006" key="3">
    <source>
        <dbReference type="Google" id="ProtNLM"/>
    </source>
</evidence>
<dbReference type="GeneID" id="78253406"/>
<keyword evidence="2" id="KW-1185">Reference proteome</keyword>
<reference evidence="1 2" key="1">
    <citation type="submission" date="2014-06" db="EMBL/GenBank/DDBJ databases">
        <title>Genomes of Alteromonas australica, a world apart.</title>
        <authorList>
            <person name="Gonzaga A."/>
            <person name="Lopez-Perez M."/>
            <person name="Rodriguez-Valera F."/>
        </authorList>
    </citation>
    <scope>NUCLEOTIDE SEQUENCE [LARGE SCALE GENOMIC DNA]</scope>
    <source>
        <strain evidence="1 2">H 17</strain>
    </source>
</reference>
<proteinExistence type="predicted"/>
<dbReference type="Proteomes" id="UP000056090">
    <property type="component" value="Chromosome"/>
</dbReference>
<dbReference type="AlphaFoldDB" id="A0A075NUU5"/>
<protein>
    <recommendedName>
        <fullName evidence="3">DNA phosphorothioation-dependent restriction protein DptF</fullName>
    </recommendedName>
</protein>
<dbReference type="NCBIfam" id="TIGR03238">
    <property type="entry name" value="dnd_assoc_3"/>
    <property type="match status" value="1"/>
</dbReference>